<dbReference type="EMBL" id="JMMZ01000014">
    <property type="protein sequence ID" value="OEU39991.1"/>
    <property type="molecule type" value="Genomic_DNA"/>
</dbReference>
<dbReference type="RefSeq" id="WP_075070508.1">
    <property type="nucleotide sequence ID" value="NZ_CM007353.1"/>
</dbReference>
<reference evidence="1 2" key="1">
    <citation type="journal article" date="2016" name="Appl. Microbiol. Biotechnol.">
        <title>Adhesion of the genome-sequenced Lactococcus lactis subsp. cremoris IBB477 strain is mediated by specific molecular determinants.</title>
        <authorList>
            <person name="Radziwill-Bienkowska J.M."/>
            <person name="Le D.T."/>
            <person name="Szczesny P."/>
            <person name="Duviau M.P."/>
            <person name="Aleksandrzak-Piekarczyk T."/>
            <person name="Loubiere P."/>
            <person name="Mercier-Bonin M."/>
            <person name="Bardowski J.K."/>
            <person name="Kowalczyk M."/>
        </authorList>
    </citation>
    <scope>NUCLEOTIDE SEQUENCE [LARGE SCALE GENOMIC DNA]</scope>
    <source>
        <strain evidence="1 2">IBB477</strain>
    </source>
</reference>
<gene>
    <name evidence="1" type="ORF">AJ89_06040</name>
</gene>
<evidence type="ECO:0008006" key="3">
    <source>
        <dbReference type="Google" id="ProtNLM"/>
    </source>
</evidence>
<evidence type="ECO:0000313" key="1">
    <source>
        <dbReference type="EMBL" id="OEU39991.1"/>
    </source>
</evidence>
<name>A0A1E7G4Y1_LACLC</name>
<accession>A0A1E7G4Y1</accession>
<dbReference type="AlphaFoldDB" id="A0A1E7G4Y1"/>
<organism evidence="1 2">
    <name type="scientific">Lactococcus cremoris subsp. cremoris IBB477</name>
    <dbReference type="NCBI Taxonomy" id="1449093"/>
    <lineage>
        <taxon>Bacteria</taxon>
        <taxon>Bacillati</taxon>
        <taxon>Bacillota</taxon>
        <taxon>Bacilli</taxon>
        <taxon>Lactobacillales</taxon>
        <taxon>Streptococcaceae</taxon>
        <taxon>Lactococcus</taxon>
        <taxon>Lactococcus cremoris subsp. cremoris</taxon>
    </lineage>
</organism>
<dbReference type="Proteomes" id="UP000176236">
    <property type="component" value="Chromosome"/>
</dbReference>
<proteinExistence type="predicted"/>
<comment type="caution">
    <text evidence="1">The sequence shown here is derived from an EMBL/GenBank/DDBJ whole genome shotgun (WGS) entry which is preliminary data.</text>
</comment>
<protein>
    <recommendedName>
        <fullName evidence="3">AP2 domain-containing protein</fullName>
    </recommendedName>
</protein>
<sequence length="148" mass="17376">MPKFVDLTEQRFGRLTVIERSSKVTKGRNICWKCICDCGNETIVSGSNLERRKTKSCGCLNKELFESRRRKMLEKYLNNPEARKNNLSTGIKNIYYQPNQGSACYVVKIVRNYNEYHQSFTTLKEAERAKEYVLSRYKKGISNWNEKL</sequence>
<evidence type="ECO:0000313" key="2">
    <source>
        <dbReference type="Proteomes" id="UP000176236"/>
    </source>
</evidence>